<evidence type="ECO:0008006" key="3">
    <source>
        <dbReference type="Google" id="ProtNLM"/>
    </source>
</evidence>
<feature type="signal peptide" evidence="1">
    <location>
        <begin position="1"/>
        <end position="21"/>
    </location>
</feature>
<name>L7LU85_RHIPC</name>
<dbReference type="EMBL" id="GACK01009423">
    <property type="protein sequence ID" value="JAA55611.1"/>
    <property type="molecule type" value="mRNA"/>
</dbReference>
<protein>
    <recommendedName>
        <fullName evidence="3">Secreted peptide</fullName>
    </recommendedName>
</protein>
<reference evidence="2" key="1">
    <citation type="submission" date="2012-11" db="EMBL/GenBank/DDBJ databases">
        <authorList>
            <person name="Lucero-Rivera Y.E."/>
            <person name="Tovar-Ramirez D."/>
        </authorList>
    </citation>
    <scope>NUCLEOTIDE SEQUENCE</scope>
    <source>
        <tissue evidence="2">Salivary gland</tissue>
    </source>
</reference>
<evidence type="ECO:0000256" key="1">
    <source>
        <dbReference type="SAM" id="SignalP"/>
    </source>
</evidence>
<feature type="chain" id="PRO_5003980275" description="Secreted peptide" evidence="1">
    <location>
        <begin position="22"/>
        <end position="76"/>
    </location>
</feature>
<proteinExistence type="evidence at transcript level"/>
<keyword evidence="1" id="KW-0732">Signal</keyword>
<organism evidence="2">
    <name type="scientific">Rhipicephalus pulchellus</name>
    <name type="common">Yellow backed tick</name>
    <name type="synonym">Dermacentor pulchellus</name>
    <dbReference type="NCBI Taxonomy" id="72859"/>
    <lineage>
        <taxon>Eukaryota</taxon>
        <taxon>Metazoa</taxon>
        <taxon>Ecdysozoa</taxon>
        <taxon>Arthropoda</taxon>
        <taxon>Chelicerata</taxon>
        <taxon>Arachnida</taxon>
        <taxon>Acari</taxon>
        <taxon>Parasitiformes</taxon>
        <taxon>Ixodida</taxon>
        <taxon>Ixodoidea</taxon>
        <taxon>Ixodidae</taxon>
        <taxon>Rhipicephalinae</taxon>
        <taxon>Rhipicephalus</taxon>
        <taxon>Rhipicephalus</taxon>
    </lineage>
</organism>
<accession>L7LU85</accession>
<dbReference type="PROSITE" id="PS51257">
    <property type="entry name" value="PROKAR_LIPOPROTEIN"/>
    <property type="match status" value="1"/>
</dbReference>
<sequence>MALKFLKALIQMFSLVPIFSASCSWLKCTKIKIKRTQNCTMLQICHHIATKHCLEGFRKLFAVENCTSVCTTNSEV</sequence>
<dbReference type="AlphaFoldDB" id="L7LU85"/>
<reference evidence="2" key="2">
    <citation type="journal article" date="2015" name="J. Proteomics">
        <title>Sexual differences in the sialomes of the zebra tick, Rhipicephalus pulchellus.</title>
        <authorList>
            <person name="Tan A.W."/>
            <person name="Francischetti I.M."/>
            <person name="Slovak M."/>
            <person name="Kini R.M."/>
            <person name="Ribeiro J.M."/>
        </authorList>
    </citation>
    <scope>NUCLEOTIDE SEQUENCE</scope>
    <source>
        <tissue evidence="2">Salivary gland</tissue>
    </source>
</reference>
<evidence type="ECO:0000313" key="2">
    <source>
        <dbReference type="EMBL" id="JAA55611.1"/>
    </source>
</evidence>